<evidence type="ECO:0000313" key="3">
    <source>
        <dbReference type="EMBL" id="CAL1329375.1"/>
    </source>
</evidence>
<dbReference type="HAMAP" id="MF_00003">
    <property type="entry name" value="RbfA"/>
    <property type="match status" value="1"/>
</dbReference>
<comment type="similarity">
    <text evidence="2">Belongs to the RbfA family.</text>
</comment>
<keyword evidence="4" id="KW-1185">Reference proteome</keyword>
<dbReference type="PANTHER" id="PTHR33515">
    <property type="entry name" value="RIBOSOME-BINDING FACTOR A, CHLOROPLASTIC-RELATED"/>
    <property type="match status" value="1"/>
</dbReference>
<reference evidence="3" key="1">
    <citation type="submission" date="2024-04" db="EMBL/GenBank/DDBJ databases">
        <authorList>
            <person name="Manzano-Marin A."/>
            <person name="Manzano-Marin A."/>
            <person name="Alejandro Manzano Marin A."/>
        </authorList>
    </citation>
    <scope>NUCLEOTIDE SEQUENCE [LARGE SCALE GENOMIC DNA]</scope>
    <source>
        <strain evidence="3">TABTEA</strain>
    </source>
</reference>
<proteinExistence type="inferred from homology"/>
<keyword evidence="2" id="KW-0963">Cytoplasm</keyword>
<organism evidence="3 4">
    <name type="scientific">Candidatus Providencia siddallii</name>
    <dbReference type="NCBI Taxonomy" id="1715285"/>
    <lineage>
        <taxon>Bacteria</taxon>
        <taxon>Pseudomonadati</taxon>
        <taxon>Pseudomonadota</taxon>
        <taxon>Gammaproteobacteria</taxon>
        <taxon>Enterobacterales</taxon>
        <taxon>Morganellaceae</taxon>
        <taxon>Providencia</taxon>
    </lineage>
</organism>
<sequence length="123" mass="14486">MTKKSIRNKQISQEIQKKIGIILQRKINDQRIYMTNISNVILSKDIAYCKVFVTFSNIENNKNKTKIIIEKIKIINKASGFIQYLLCKSINLRITPKIFFIYDNSLEKIKKIYNLISKSIEKK</sequence>
<name>A0ABP1CHL5_9GAMM</name>
<comment type="subunit">
    <text evidence="2">Monomer. Binds 30S ribosomal subunits, but not 50S ribosomal subunits or 70S ribosomes.</text>
</comment>
<dbReference type="NCBIfam" id="TIGR00082">
    <property type="entry name" value="rbfA"/>
    <property type="match status" value="1"/>
</dbReference>
<comment type="subcellular location">
    <subcellularLocation>
        <location evidence="2">Cytoplasm</location>
    </subcellularLocation>
</comment>
<dbReference type="SUPFAM" id="SSF89919">
    <property type="entry name" value="Ribosome-binding factor A, RbfA"/>
    <property type="match status" value="1"/>
</dbReference>
<dbReference type="InterPro" id="IPR020053">
    <property type="entry name" value="Ribosome-bd_factorA_CS"/>
</dbReference>
<dbReference type="InterPro" id="IPR000238">
    <property type="entry name" value="RbfA"/>
</dbReference>
<dbReference type="Proteomes" id="UP001497533">
    <property type="component" value="Chromosome"/>
</dbReference>
<accession>A0ABP1CHL5</accession>
<dbReference type="PROSITE" id="PS01319">
    <property type="entry name" value="RBFA"/>
    <property type="match status" value="1"/>
</dbReference>
<evidence type="ECO:0000256" key="1">
    <source>
        <dbReference type="ARBA" id="ARBA00022517"/>
    </source>
</evidence>
<protein>
    <recommendedName>
        <fullName evidence="2">Ribosome-binding factor A</fullName>
    </recommendedName>
</protein>
<dbReference type="Pfam" id="PF02033">
    <property type="entry name" value="RBFA"/>
    <property type="match status" value="1"/>
</dbReference>
<dbReference type="Gene3D" id="3.30.300.20">
    <property type="match status" value="1"/>
</dbReference>
<dbReference type="EMBL" id="OZ034688">
    <property type="protein sequence ID" value="CAL1329375.1"/>
    <property type="molecule type" value="Genomic_DNA"/>
</dbReference>
<evidence type="ECO:0000313" key="4">
    <source>
        <dbReference type="Proteomes" id="UP001497533"/>
    </source>
</evidence>
<evidence type="ECO:0000256" key="2">
    <source>
        <dbReference type="HAMAP-Rule" id="MF_00003"/>
    </source>
</evidence>
<dbReference type="InterPro" id="IPR015946">
    <property type="entry name" value="KH_dom-like_a/b"/>
</dbReference>
<comment type="function">
    <text evidence="2">One of several proteins that assist in the late maturation steps of the functional core of the 30S ribosomal subunit. Associates with free 30S ribosomal subunits (but not with 30S subunits that are part of 70S ribosomes or polysomes). Required for efficient processing of 16S rRNA. May interact with the 5'-terminal helix region of 16S rRNA.</text>
</comment>
<dbReference type="PANTHER" id="PTHR33515:SF1">
    <property type="entry name" value="RIBOSOME-BINDING FACTOR A, CHLOROPLASTIC-RELATED"/>
    <property type="match status" value="1"/>
</dbReference>
<dbReference type="InterPro" id="IPR023799">
    <property type="entry name" value="RbfA_dom_sf"/>
</dbReference>
<keyword evidence="1 2" id="KW-0690">Ribosome biogenesis</keyword>
<gene>
    <name evidence="2 3" type="primary">rbfA</name>
    <name evidence="3" type="ORF">PRHACTZTBTEA_457</name>
</gene>